<sequence length="424" mass="47146">MEQCCSCIAGAPGYCSHIIGLMYSLDISRAQNEDTASCTSRPQQWHKPRGKKVAGQPISSAVVAKAKLNRKRRSVIPTNTPNRSQESEEIYETLRGMRGTTISYIVNQTPIQVAVGGKDYPIGCGLSYQAAPQAGAPHLEAPPHPDLLREERGVRGEERGVMDKERGLPLLQLPQTNPATSLPVSSSCTKTIPMPLSPDIAIPKPQHKQSFDLEEARILQLQTTGQAACPLWHKEREGRLTASEFGTIVKTKKISDAFIQSTYYPKPFTATATTYGSANESKAKQLYQETFPDRHVHSSGLLLQPDLPFLGATPDAIVCDNGQTGLLEVKCPFAARDMTVAEAATAIKDFYVRKDGEDMHISERHNCYYQIQGQLLLSGLDFCDFVLFTRRYIYIERVHRDIQFINDMIVKLHTFHDAHFSPKT</sequence>
<protein>
    <recommendedName>
        <fullName evidence="1">YqaJ viral recombinase domain-containing protein</fullName>
    </recommendedName>
</protein>
<evidence type="ECO:0000313" key="3">
    <source>
        <dbReference type="Proteomes" id="UP001219934"/>
    </source>
</evidence>
<dbReference type="CDD" id="cd22343">
    <property type="entry name" value="PDDEXK_lambda_exonuclease-like"/>
    <property type="match status" value="1"/>
</dbReference>
<dbReference type="EMBL" id="JAPTMU010000006">
    <property type="protein sequence ID" value="KAJ4941861.1"/>
    <property type="molecule type" value="Genomic_DNA"/>
</dbReference>
<dbReference type="InterPro" id="IPR011335">
    <property type="entry name" value="Restrct_endonuc-II-like"/>
</dbReference>
<evidence type="ECO:0000259" key="1">
    <source>
        <dbReference type="Pfam" id="PF09588"/>
    </source>
</evidence>
<feature type="domain" description="YqaJ viral recombinase" evidence="1">
    <location>
        <begin position="232"/>
        <end position="352"/>
    </location>
</feature>
<dbReference type="InterPro" id="IPR051703">
    <property type="entry name" value="NF-kappa-B_Signaling_Reg"/>
</dbReference>
<dbReference type="InterPro" id="IPR011604">
    <property type="entry name" value="PDDEXK-like_dom_sf"/>
</dbReference>
<keyword evidence="3" id="KW-1185">Reference proteome</keyword>
<dbReference type="AlphaFoldDB" id="A0AAD6BE02"/>
<gene>
    <name evidence="2" type="ORF">JOQ06_011735</name>
</gene>
<dbReference type="Gene3D" id="3.90.320.10">
    <property type="match status" value="1"/>
</dbReference>
<dbReference type="SUPFAM" id="SSF52980">
    <property type="entry name" value="Restriction endonuclease-like"/>
    <property type="match status" value="1"/>
</dbReference>
<dbReference type="GO" id="GO:0006281">
    <property type="term" value="P:DNA repair"/>
    <property type="evidence" value="ECO:0007669"/>
    <property type="project" value="UniProtKB-ARBA"/>
</dbReference>
<comment type="caution">
    <text evidence="2">The sequence shown here is derived from an EMBL/GenBank/DDBJ whole genome shotgun (WGS) entry which is preliminary data.</text>
</comment>
<evidence type="ECO:0000313" key="2">
    <source>
        <dbReference type="EMBL" id="KAJ4941861.1"/>
    </source>
</evidence>
<dbReference type="Pfam" id="PF09588">
    <property type="entry name" value="YqaJ"/>
    <property type="match status" value="1"/>
</dbReference>
<dbReference type="Proteomes" id="UP001219934">
    <property type="component" value="Unassembled WGS sequence"/>
</dbReference>
<dbReference type="InterPro" id="IPR019080">
    <property type="entry name" value="YqaJ_viral_recombinase"/>
</dbReference>
<proteinExistence type="predicted"/>
<dbReference type="PANTHER" id="PTHR46609">
    <property type="entry name" value="EXONUCLEASE, PHAGE-TYPE/RECB, C-TERMINAL DOMAIN-CONTAINING PROTEIN"/>
    <property type="match status" value="1"/>
</dbReference>
<dbReference type="PANTHER" id="PTHR46609:SF8">
    <property type="entry name" value="YQAJ VIRAL RECOMBINASE DOMAIN-CONTAINING PROTEIN"/>
    <property type="match status" value="1"/>
</dbReference>
<name>A0AAD6BE02_9TELE</name>
<organism evidence="2 3">
    <name type="scientific">Pogonophryne albipinna</name>
    <dbReference type="NCBI Taxonomy" id="1090488"/>
    <lineage>
        <taxon>Eukaryota</taxon>
        <taxon>Metazoa</taxon>
        <taxon>Chordata</taxon>
        <taxon>Craniata</taxon>
        <taxon>Vertebrata</taxon>
        <taxon>Euteleostomi</taxon>
        <taxon>Actinopterygii</taxon>
        <taxon>Neopterygii</taxon>
        <taxon>Teleostei</taxon>
        <taxon>Neoteleostei</taxon>
        <taxon>Acanthomorphata</taxon>
        <taxon>Eupercaria</taxon>
        <taxon>Perciformes</taxon>
        <taxon>Notothenioidei</taxon>
        <taxon>Pogonophryne</taxon>
    </lineage>
</organism>
<reference evidence="2" key="1">
    <citation type="submission" date="2022-11" db="EMBL/GenBank/DDBJ databases">
        <title>Chromosome-level genome of Pogonophryne albipinna.</title>
        <authorList>
            <person name="Jo E."/>
        </authorList>
    </citation>
    <scope>NUCLEOTIDE SEQUENCE</scope>
    <source>
        <strain evidence="2">SGF0006</strain>
        <tissue evidence="2">Muscle</tissue>
    </source>
</reference>
<accession>A0AAD6BE02</accession>